<feature type="transmembrane region" description="Helical" evidence="6">
    <location>
        <begin position="189"/>
        <end position="210"/>
    </location>
</feature>
<feature type="transmembrane region" description="Helical" evidence="6">
    <location>
        <begin position="350"/>
        <end position="369"/>
    </location>
</feature>
<feature type="transmembrane region" description="Helical" evidence="6">
    <location>
        <begin position="20"/>
        <end position="41"/>
    </location>
</feature>
<evidence type="ECO:0000256" key="2">
    <source>
        <dbReference type="ARBA" id="ARBA00022475"/>
    </source>
</evidence>
<evidence type="ECO:0000256" key="1">
    <source>
        <dbReference type="ARBA" id="ARBA00004651"/>
    </source>
</evidence>
<dbReference type="Proteomes" id="UP000584642">
    <property type="component" value="Unassembled WGS sequence"/>
</dbReference>
<evidence type="ECO:0000256" key="4">
    <source>
        <dbReference type="ARBA" id="ARBA00022989"/>
    </source>
</evidence>
<feature type="transmembrane region" description="Helical" evidence="6">
    <location>
        <begin position="90"/>
        <end position="108"/>
    </location>
</feature>
<organism evidence="7 8">
    <name type="scientific">Azospirillum oleiclasticum</name>
    <dbReference type="NCBI Taxonomy" id="2735135"/>
    <lineage>
        <taxon>Bacteria</taxon>
        <taxon>Pseudomonadati</taxon>
        <taxon>Pseudomonadota</taxon>
        <taxon>Alphaproteobacteria</taxon>
        <taxon>Rhodospirillales</taxon>
        <taxon>Azospirillaceae</taxon>
        <taxon>Azospirillum</taxon>
    </lineage>
</organism>
<evidence type="ECO:0000256" key="5">
    <source>
        <dbReference type="ARBA" id="ARBA00023136"/>
    </source>
</evidence>
<proteinExistence type="predicted"/>
<comment type="caution">
    <text evidence="7">The sequence shown here is derived from an EMBL/GenBank/DDBJ whole genome shotgun (WGS) entry which is preliminary data.</text>
</comment>
<name>A0ABX2TL91_9PROT</name>
<dbReference type="RefSeq" id="WP_180285675.1">
    <property type="nucleotide sequence ID" value="NZ_JABFDB010000032.1"/>
</dbReference>
<keyword evidence="4 6" id="KW-1133">Transmembrane helix</keyword>
<feature type="transmembrane region" description="Helical" evidence="6">
    <location>
        <begin position="473"/>
        <end position="497"/>
    </location>
</feature>
<keyword evidence="8" id="KW-1185">Reference proteome</keyword>
<feature type="transmembrane region" description="Helical" evidence="6">
    <location>
        <begin position="408"/>
        <end position="429"/>
    </location>
</feature>
<feature type="transmembrane region" description="Helical" evidence="6">
    <location>
        <begin position="441"/>
        <end position="461"/>
    </location>
</feature>
<dbReference type="PANTHER" id="PTHR30250:SF11">
    <property type="entry name" value="O-ANTIGEN TRANSPORTER-RELATED"/>
    <property type="match status" value="1"/>
</dbReference>
<comment type="subcellular location">
    <subcellularLocation>
        <location evidence="1">Cell membrane</location>
        <topology evidence="1">Multi-pass membrane protein</topology>
    </subcellularLocation>
</comment>
<evidence type="ECO:0000256" key="6">
    <source>
        <dbReference type="SAM" id="Phobius"/>
    </source>
</evidence>
<feature type="transmembrane region" description="Helical" evidence="6">
    <location>
        <begin position="252"/>
        <end position="275"/>
    </location>
</feature>
<protein>
    <submittedName>
        <fullName evidence="7">Oligosaccharide flippase family protein</fullName>
    </submittedName>
</protein>
<reference evidence="7 8" key="1">
    <citation type="submission" date="2020-05" db="EMBL/GenBank/DDBJ databases">
        <title>Azospirillum oleiclasticum sp. nov, a nitrogen-fixing and heavy crude oil-emulsifying bacterium isolated from the crude oil of Yumen Oilfield.</title>
        <authorList>
            <person name="Wu D."/>
            <person name="Cai M."/>
            <person name="Zhang X."/>
        </authorList>
    </citation>
    <scope>NUCLEOTIDE SEQUENCE [LARGE SCALE GENOMIC DNA]</scope>
    <source>
        <strain evidence="7 8">ROY-1-1-2</strain>
    </source>
</reference>
<keyword evidence="2" id="KW-1003">Cell membrane</keyword>
<keyword evidence="3 6" id="KW-0812">Transmembrane</keyword>
<evidence type="ECO:0000313" key="8">
    <source>
        <dbReference type="Proteomes" id="UP000584642"/>
    </source>
</evidence>
<dbReference type="InterPro" id="IPR050833">
    <property type="entry name" value="Poly_Biosynth_Transport"/>
</dbReference>
<dbReference type="EMBL" id="JABFDB010000032">
    <property type="protein sequence ID" value="NYZ23903.1"/>
    <property type="molecule type" value="Genomic_DNA"/>
</dbReference>
<dbReference type="PANTHER" id="PTHR30250">
    <property type="entry name" value="PST FAMILY PREDICTED COLANIC ACID TRANSPORTER"/>
    <property type="match status" value="1"/>
</dbReference>
<keyword evidence="5 6" id="KW-0472">Membrane</keyword>
<evidence type="ECO:0000256" key="3">
    <source>
        <dbReference type="ARBA" id="ARBA00022692"/>
    </source>
</evidence>
<feature type="transmembrane region" description="Helical" evidence="6">
    <location>
        <begin position="381"/>
        <end position="402"/>
    </location>
</feature>
<sequence>MRVDLYSLKVLRRGFVSMMCGRVVSAALTLAAMVLIARGLGVAEFGVYTILLSVLALSITYTGLGLDWVTARYVPEYRIHGSSRDMRRLIAGYLAVRLVTLGLCAGLLLGVAHEVAEWFGIGGHEDEFAIYLLVVLMEGFARAVRGEIFDPMLMPGHSQANAALRGVIFAGLVFAWMQDGLVLHEVVIAEIWASAAAFLATLAQTAWIMARRTQGHERVEGWTPAPIRDMAAIAGHNYVAQLVSSLAGANTLLLVGAAMAGPAAMAGFGFCRTLAEQIRRYLPITILITLARPKIVAAYSVDGRFDRLLDHVQLLYKGNLLVLLPLLVLTVSGGDALLSLLSDGKFADQWLVAAGFVAFLVAQSHRVVLSLLTNILNVPELTSVGSLASVVALPLGAVLLVAGAGPVGLVAALLVGEILSHAVIILALARRGFPYRFDTSGYVRLGLCTAVTMAVTLTIMPDLGAAMPDLGAMALQALAIGGPVLLFGLLVLVAWPFTPFERDAIARLTGLRRKPREPVVAG</sequence>
<feature type="transmembrane region" description="Helical" evidence="6">
    <location>
        <begin position="128"/>
        <end position="148"/>
    </location>
</feature>
<evidence type="ECO:0000313" key="7">
    <source>
        <dbReference type="EMBL" id="NYZ23903.1"/>
    </source>
</evidence>
<feature type="transmembrane region" description="Helical" evidence="6">
    <location>
        <begin position="47"/>
        <end position="69"/>
    </location>
</feature>
<accession>A0ABX2TL91</accession>
<feature type="transmembrane region" description="Helical" evidence="6">
    <location>
        <begin position="320"/>
        <end position="338"/>
    </location>
</feature>
<gene>
    <name evidence="7" type="ORF">HND93_29730</name>
</gene>